<dbReference type="Proteomes" id="UP001595846">
    <property type="component" value="Unassembled WGS sequence"/>
</dbReference>
<protein>
    <submittedName>
        <fullName evidence="2">DUF3054 domain-containing protein</fullName>
    </submittedName>
</protein>
<keyword evidence="3" id="KW-1185">Reference proteome</keyword>
<keyword evidence="1" id="KW-0472">Membrane</keyword>
<accession>A0ABD5NR93</accession>
<dbReference type="GeneID" id="73902016"/>
<reference evidence="2 3" key="1">
    <citation type="journal article" date="2019" name="Int. J. Syst. Evol. Microbiol.">
        <title>The Global Catalogue of Microorganisms (GCM) 10K type strain sequencing project: providing services to taxonomists for standard genome sequencing and annotation.</title>
        <authorList>
            <consortium name="The Broad Institute Genomics Platform"/>
            <consortium name="The Broad Institute Genome Sequencing Center for Infectious Disease"/>
            <person name="Wu L."/>
            <person name="Ma J."/>
        </authorList>
    </citation>
    <scope>NUCLEOTIDE SEQUENCE [LARGE SCALE GENOMIC DNA]</scope>
    <source>
        <strain evidence="2 3">IBRC-M 10256</strain>
    </source>
</reference>
<dbReference type="RefSeq" id="WP_256532910.1">
    <property type="nucleotide sequence ID" value="NZ_CP101824.1"/>
</dbReference>
<feature type="transmembrane region" description="Helical" evidence="1">
    <location>
        <begin position="84"/>
        <end position="102"/>
    </location>
</feature>
<evidence type="ECO:0000313" key="2">
    <source>
        <dbReference type="EMBL" id="MFC3959361.1"/>
    </source>
</evidence>
<feature type="transmembrane region" description="Helical" evidence="1">
    <location>
        <begin position="50"/>
        <end position="72"/>
    </location>
</feature>
<gene>
    <name evidence="2" type="ORF">ACFOUR_13430</name>
</gene>
<organism evidence="2 3">
    <name type="scientific">Halovivax cerinus</name>
    <dbReference type="NCBI Taxonomy" id="1487865"/>
    <lineage>
        <taxon>Archaea</taxon>
        <taxon>Methanobacteriati</taxon>
        <taxon>Methanobacteriota</taxon>
        <taxon>Stenosarchaea group</taxon>
        <taxon>Halobacteria</taxon>
        <taxon>Halobacteriales</taxon>
        <taxon>Natrialbaceae</taxon>
        <taxon>Halovivax</taxon>
    </lineage>
</organism>
<feature type="transmembrane region" description="Helical" evidence="1">
    <location>
        <begin position="12"/>
        <end position="38"/>
    </location>
</feature>
<proteinExistence type="predicted"/>
<dbReference type="EMBL" id="JBHSAQ010000011">
    <property type="protein sequence ID" value="MFC3959361.1"/>
    <property type="molecule type" value="Genomic_DNA"/>
</dbReference>
<keyword evidence="1" id="KW-1133">Transmembrane helix</keyword>
<dbReference type="InterPro" id="IPR021414">
    <property type="entry name" value="DUF3054"/>
</dbReference>
<evidence type="ECO:0000313" key="3">
    <source>
        <dbReference type="Proteomes" id="UP001595846"/>
    </source>
</evidence>
<dbReference type="AlphaFoldDB" id="A0ABD5NR93"/>
<dbReference type="Pfam" id="PF11255">
    <property type="entry name" value="DUF3054"/>
    <property type="match status" value="1"/>
</dbReference>
<keyword evidence="1" id="KW-0812">Transmembrane</keyword>
<comment type="caution">
    <text evidence="2">The sequence shown here is derived from an EMBL/GenBank/DDBJ whole genome shotgun (WGS) entry which is preliminary data.</text>
</comment>
<feature type="transmembrane region" description="Helical" evidence="1">
    <location>
        <begin position="114"/>
        <end position="134"/>
    </location>
</feature>
<evidence type="ECO:0000256" key="1">
    <source>
        <dbReference type="SAM" id="Phobius"/>
    </source>
</evidence>
<name>A0ABD5NR93_9EURY</name>
<sequence>MNDSHTLARRWAALEPFVPLVTVGDGVVVTAFIAFGLWTHGIEPWTVPGYTLRTAAPFVIGWLLVTPVVGTYRDRTWSSFRRSAAVVGVTWLGATLLGGAIRSTALVPGAAPPSFLLVNAALGLVFVVPWRVFVTAATRRRRRRARQPATTSAD</sequence>